<dbReference type="WBParaSite" id="PTRK_0000253400.1">
    <property type="protein sequence ID" value="PTRK_0000253400.1"/>
    <property type="gene ID" value="PTRK_0000253400"/>
</dbReference>
<dbReference type="AlphaFoldDB" id="A0A0N4Z5Z1"/>
<name>A0A0N4Z5Z1_PARTI</name>
<dbReference type="PROSITE" id="PS51257">
    <property type="entry name" value="PROKAR_LIPOPROTEIN"/>
    <property type="match status" value="1"/>
</dbReference>
<evidence type="ECO:0000259" key="2">
    <source>
        <dbReference type="Pfam" id="PF24486"/>
    </source>
</evidence>
<evidence type="ECO:0000313" key="3">
    <source>
        <dbReference type="Proteomes" id="UP000038045"/>
    </source>
</evidence>
<keyword evidence="1" id="KW-0732">Signal</keyword>
<dbReference type="Pfam" id="PF24486">
    <property type="entry name" value="DUF7583"/>
    <property type="match status" value="1"/>
</dbReference>
<feature type="chain" id="PRO_5005891163" evidence="1">
    <location>
        <begin position="17"/>
        <end position="241"/>
    </location>
</feature>
<evidence type="ECO:0000313" key="4">
    <source>
        <dbReference type="WBParaSite" id="PTRK_0000253400.1"/>
    </source>
</evidence>
<protein>
    <submittedName>
        <fullName evidence="4">Cadherin domain-containing protein</fullName>
    </submittedName>
</protein>
<organism evidence="3 4">
    <name type="scientific">Parastrongyloides trichosuri</name>
    <name type="common">Possum-specific nematode worm</name>
    <dbReference type="NCBI Taxonomy" id="131310"/>
    <lineage>
        <taxon>Eukaryota</taxon>
        <taxon>Metazoa</taxon>
        <taxon>Ecdysozoa</taxon>
        <taxon>Nematoda</taxon>
        <taxon>Chromadorea</taxon>
        <taxon>Rhabditida</taxon>
        <taxon>Tylenchina</taxon>
        <taxon>Panagrolaimomorpha</taxon>
        <taxon>Strongyloidoidea</taxon>
        <taxon>Strongyloididae</taxon>
        <taxon>Parastrongyloides</taxon>
    </lineage>
</organism>
<feature type="signal peptide" evidence="1">
    <location>
        <begin position="1"/>
        <end position="16"/>
    </location>
</feature>
<sequence>MSRMLLMLWMVATVGCSLFPSAPSGVANTEISYRSLYKDRKYEGVKEVIFFGPVNKDMELKMEVIKITATDLPYQLSCPYAKYDYAYLYQVKLDKEVVNVETLTSDGAVIGDFRRSRDLVMYKPVYVDKMDWAVFIKTPNGKVTAKIQLVRTDGNKEQDNGTLNNQGDKNVSSGSTCNVFLYWSWIFFAVLVIESSVTDLVIGRGILRKDTHLPGNTTRILMFSKMRKKALYILTNNVSCK</sequence>
<reference evidence="4" key="1">
    <citation type="submission" date="2017-02" db="UniProtKB">
        <authorList>
            <consortium name="WormBaseParasite"/>
        </authorList>
    </citation>
    <scope>IDENTIFICATION</scope>
</reference>
<keyword evidence="3" id="KW-1185">Reference proteome</keyword>
<proteinExistence type="predicted"/>
<feature type="domain" description="DUF7583" evidence="2">
    <location>
        <begin position="52"/>
        <end position="146"/>
    </location>
</feature>
<dbReference type="Proteomes" id="UP000038045">
    <property type="component" value="Unplaced"/>
</dbReference>
<dbReference type="InterPro" id="IPR056005">
    <property type="entry name" value="DUF7583"/>
</dbReference>
<accession>A0A0N4Z5Z1</accession>
<evidence type="ECO:0000256" key="1">
    <source>
        <dbReference type="SAM" id="SignalP"/>
    </source>
</evidence>